<sequence length="265" mass="28408">MDRPPHLVIDLNEAPPPPSSDTPPAQAPSPPQELAPPVQAPPPPPPPPPPPQFPPLLPPQLPLGAPNQQVRLQQEALDVVLRVHRPLELRNTPFGPIGNVPAGLLPGLGLPLLPLQPPAPHPGEAGWGNPPAPCSSCGRQEILGGTLVCDACDRGFHPNCVRVWPPLFPPPPPPGPPGARRPRAAANEDWICPACERRGARSTRWKLGAVELDINAAPPEDPVTVIANDIRRQLLELFLIIIIIDYIDSICLAIELLSLRGYESE</sequence>
<dbReference type="PANTHER" id="PTHR47162">
    <property type="entry name" value="OS02G0192300 PROTEIN"/>
    <property type="match status" value="1"/>
</dbReference>
<dbReference type="InterPro" id="IPR011011">
    <property type="entry name" value="Znf_FYVE_PHD"/>
</dbReference>
<dbReference type="PANTHER" id="PTHR47162:SF10">
    <property type="entry name" value="METHYL-CPG-BINDING DOMAIN-CONTAINING PROTEIN 9 ISOFORM X1"/>
    <property type="match status" value="1"/>
</dbReference>
<dbReference type="SMART" id="SM00249">
    <property type="entry name" value="PHD"/>
    <property type="match status" value="1"/>
</dbReference>
<evidence type="ECO:0000256" key="5">
    <source>
        <dbReference type="SAM" id="MobiDB-lite"/>
    </source>
</evidence>
<evidence type="ECO:0000256" key="2">
    <source>
        <dbReference type="ARBA" id="ARBA00022771"/>
    </source>
</evidence>
<proteinExistence type="evidence at transcript level"/>
<accession>B6SK18</accession>
<dbReference type="InterPro" id="IPR001965">
    <property type="entry name" value="Znf_PHD"/>
</dbReference>
<evidence type="ECO:0000259" key="6">
    <source>
        <dbReference type="PROSITE" id="PS50016"/>
    </source>
</evidence>
<dbReference type="InterPro" id="IPR013083">
    <property type="entry name" value="Znf_RING/FYVE/PHD"/>
</dbReference>
<dbReference type="Gene3D" id="3.30.40.10">
    <property type="entry name" value="Zinc/RING finger domain, C3HC4 (zinc finger)"/>
    <property type="match status" value="1"/>
</dbReference>
<evidence type="ECO:0000313" key="7">
    <source>
        <dbReference type="EMBL" id="ACG25201.1"/>
    </source>
</evidence>
<feature type="domain" description="PHD-type" evidence="6">
    <location>
        <begin position="131"/>
        <end position="198"/>
    </location>
</feature>
<dbReference type="PROSITE" id="PS50016">
    <property type="entry name" value="ZF_PHD_2"/>
    <property type="match status" value="1"/>
</dbReference>
<dbReference type="HOGENOM" id="CLU_1075153_0_0_1"/>
<dbReference type="ExpressionAtlas" id="B6SK18">
    <property type="expression patterns" value="baseline and differential"/>
</dbReference>
<dbReference type="AlphaFoldDB" id="B6SK18"/>
<dbReference type="InterPro" id="IPR019786">
    <property type="entry name" value="Zinc_finger_PHD-type_CS"/>
</dbReference>
<dbReference type="InterPro" id="IPR019787">
    <property type="entry name" value="Znf_PHD-finger"/>
</dbReference>
<dbReference type="SUPFAM" id="SSF57903">
    <property type="entry name" value="FYVE/PHD zinc finger"/>
    <property type="match status" value="1"/>
</dbReference>
<keyword evidence="3" id="KW-0862">Zinc</keyword>
<protein>
    <submittedName>
        <fullName evidence="7">PHD-finger family protein</fullName>
    </submittedName>
</protein>
<feature type="region of interest" description="Disordered" evidence="5">
    <location>
        <begin position="1"/>
        <end position="64"/>
    </location>
</feature>
<evidence type="ECO:0000256" key="3">
    <source>
        <dbReference type="ARBA" id="ARBA00022833"/>
    </source>
</evidence>
<keyword evidence="2 4" id="KW-0863">Zinc-finger</keyword>
<name>B6SK18_MAIZE</name>
<feature type="compositionally biased region" description="Pro residues" evidence="5">
    <location>
        <begin position="14"/>
        <end position="61"/>
    </location>
</feature>
<dbReference type="GO" id="GO:0008270">
    <property type="term" value="F:zinc ion binding"/>
    <property type="evidence" value="ECO:0007669"/>
    <property type="project" value="UniProtKB-KW"/>
</dbReference>
<evidence type="ECO:0000256" key="4">
    <source>
        <dbReference type="PROSITE-ProRule" id="PRU00146"/>
    </source>
</evidence>
<keyword evidence="1" id="KW-0479">Metal-binding</keyword>
<dbReference type="Pfam" id="PF00628">
    <property type="entry name" value="PHD"/>
    <property type="match status" value="1"/>
</dbReference>
<organism evidence="7">
    <name type="scientific">Zea mays</name>
    <name type="common">Maize</name>
    <dbReference type="NCBI Taxonomy" id="4577"/>
    <lineage>
        <taxon>Eukaryota</taxon>
        <taxon>Viridiplantae</taxon>
        <taxon>Streptophyta</taxon>
        <taxon>Embryophyta</taxon>
        <taxon>Tracheophyta</taxon>
        <taxon>Spermatophyta</taxon>
        <taxon>Magnoliopsida</taxon>
        <taxon>Liliopsida</taxon>
        <taxon>Poales</taxon>
        <taxon>Poaceae</taxon>
        <taxon>PACMAD clade</taxon>
        <taxon>Panicoideae</taxon>
        <taxon>Andropogonodae</taxon>
        <taxon>Andropogoneae</taxon>
        <taxon>Tripsacinae</taxon>
        <taxon>Zea</taxon>
    </lineage>
</organism>
<dbReference type="PROSITE" id="PS01359">
    <property type="entry name" value="ZF_PHD_1"/>
    <property type="match status" value="1"/>
</dbReference>
<reference evidence="7" key="1">
    <citation type="journal article" date="2009" name="Plant Mol. Biol.">
        <title>Insights into corn genes derived from large-scale cDNA sequencing.</title>
        <authorList>
            <person name="Alexandrov N.N."/>
            <person name="Brover V.V."/>
            <person name="Freidin S."/>
            <person name="Troukhan M.E."/>
            <person name="Tatarinova T.V."/>
            <person name="Zhang H."/>
            <person name="Swaller T.J."/>
            <person name="Lu Y.P."/>
            <person name="Bouck J."/>
            <person name="Flavell R.B."/>
            <person name="Feldmann K.A."/>
        </authorList>
    </citation>
    <scope>NUCLEOTIDE SEQUENCE</scope>
</reference>
<dbReference type="EMBL" id="EU953083">
    <property type="protein sequence ID" value="ACG25201.1"/>
    <property type="molecule type" value="mRNA"/>
</dbReference>
<evidence type="ECO:0000256" key="1">
    <source>
        <dbReference type="ARBA" id="ARBA00022723"/>
    </source>
</evidence>